<keyword evidence="2" id="KW-1185">Reference proteome</keyword>
<dbReference type="RefSeq" id="WP_011829531.1">
    <property type="nucleotide sequence ID" value="NC_008825.1"/>
</dbReference>
<evidence type="ECO:0000313" key="1">
    <source>
        <dbReference type="EMBL" id="ABM94894.1"/>
    </source>
</evidence>
<reference evidence="1 2" key="1">
    <citation type="journal article" date="2007" name="J. Bacteriol.">
        <title>Whole-genome analysis of the methyl tert-butyl ether-degrading beta-proteobacterium Methylibium petroleiphilum PM1.</title>
        <authorList>
            <person name="Kane S.R."/>
            <person name="Chakicherla A.Y."/>
            <person name="Chain P.S.G."/>
            <person name="Schmidt R."/>
            <person name="Shin M.W."/>
            <person name="Legler T.C."/>
            <person name="Scow K.M."/>
            <person name="Larimer F.W."/>
            <person name="Lucas S.M."/>
            <person name="Richardson P.M."/>
            <person name="Hristova K.R."/>
        </authorList>
    </citation>
    <scope>NUCLEOTIDE SEQUENCE [LARGE SCALE GENOMIC DNA]</scope>
    <source>
        <strain evidence="2">ATCC BAA-1232 / LMG 22953 / PM1</strain>
    </source>
</reference>
<dbReference type="HOGENOM" id="CLU_2193861_0_0_4"/>
<dbReference type="AlphaFoldDB" id="A2SH55"/>
<proteinExistence type="predicted"/>
<dbReference type="STRING" id="420662.Mpe_A1936"/>
<name>A2SH55_METPP</name>
<protein>
    <submittedName>
        <fullName evidence="1">Uncharacterized protein</fullName>
    </submittedName>
</protein>
<organism evidence="1 2">
    <name type="scientific">Methylibium petroleiphilum (strain ATCC BAA-1232 / LMG 22953 / PM1)</name>
    <dbReference type="NCBI Taxonomy" id="420662"/>
    <lineage>
        <taxon>Bacteria</taxon>
        <taxon>Pseudomonadati</taxon>
        <taxon>Pseudomonadota</taxon>
        <taxon>Betaproteobacteria</taxon>
        <taxon>Burkholderiales</taxon>
        <taxon>Sphaerotilaceae</taxon>
        <taxon>Methylibium</taxon>
    </lineage>
</organism>
<evidence type="ECO:0000313" key="2">
    <source>
        <dbReference type="Proteomes" id="UP000000366"/>
    </source>
</evidence>
<dbReference type="EMBL" id="CP000555">
    <property type="protein sequence ID" value="ABM94894.1"/>
    <property type="molecule type" value="Genomic_DNA"/>
</dbReference>
<dbReference type="KEGG" id="mpt:Mpe_A1936"/>
<dbReference type="Proteomes" id="UP000000366">
    <property type="component" value="Chromosome"/>
</dbReference>
<gene>
    <name evidence="1" type="ordered locus">Mpe_A1936</name>
</gene>
<accession>A2SH55</accession>
<sequence>MCPRPAFESVGGKETFSCTACESTRCTRVAVKRPDGRSYETEFVSCYWCGVMYHHAGAVPVFDPRSATPRFHAGQLGSGEPHGISAEAYAKIKEAAERANKSKGRRHR</sequence>